<feature type="compositionally biased region" description="Basic and acidic residues" evidence="7">
    <location>
        <begin position="3670"/>
        <end position="3690"/>
    </location>
</feature>
<feature type="coiled-coil region" evidence="6">
    <location>
        <begin position="604"/>
        <end position="659"/>
    </location>
</feature>
<feature type="region of interest" description="Disordered" evidence="7">
    <location>
        <begin position="4049"/>
        <end position="4117"/>
    </location>
</feature>
<protein>
    <recommendedName>
        <fullName evidence="8">Pericentrin/AKAP-450 centrosomal targeting domain-containing protein</fullName>
    </recommendedName>
</protein>
<dbReference type="Gene3D" id="1.10.287.1490">
    <property type="match status" value="1"/>
</dbReference>
<name>A0ABD2FQD2_PAGBO</name>
<sequence length="4174" mass="473913">MEDEERQKKLEAGKAKLAEYRQRKAHADSQKHQKKKKKKKAAEDSEGDSQGRVEGEPDQSVGGEEISGRGRDASQEGNEDPPTNEFTFARTLRSGETVKHNQTYTIEPESEVSTTAEDYSSEVNGCHEEMTESLMMPSKDFVWEEVEPLRQVTKGGTMEEELAAKTQAVEELSRELEDIRSAFGTEGIQQLQDFEAALKQRDGIITQLTANLQQAREEKDETMKEFLELTEQSQKLHIQFQQLQAGETLRNTSHSSTAADLLQARQQLMQYQPQLEELQLKLREMKTLGRRSEESFIQRINEKDLLIAEQDKVIMSQEQSLTEIRTVEKSFTQTLKEKTELTAIITEQERSLTLLREELVHVARTTDDNIIGPSEKDLIIAEHERVISERDYSLTQLEDELESSEKHLCDLKQRTAAKEAEFERCMDELENNKAGLESCKSEIERCKLDWEKDRVELESCKSEMEGCKLDWEKDQIQLESCKSEMEGCKLDWEKDQIELESCKSEMEGCKLDWEKDQIELESFKGELATSRQKERMSSNEIMQLMGTVEDLQKRNHQGSLSEGDTIQQMQEENARNLDILRAELDEMYGEQIVQMKQAVNSQHAAKVEQMVEQHRAELELLKSQQLSQSSTVSIEVETLNAKTSELQETLQQSQAMQDNVRHELSQVTQEKFNLQAKVDGLLLDLRSAKEQVEQVSKSLISQESHQGELQRLQEQIDNLNGELDAAQEAAEEAEIKHESETTNYKIKLDMLEREKVAVLDRMAESQESELERLRTQLLFSHEEELTMLKEDLQREGFLNTENLLNEAAIKHEKALDDLRKGYEEELHLLRRERSSFATERDELFHQILGLKEDLKMALHSSKADKLVQQLQELQVEIEELRKGGEERVRMGNEIQSLLKKTELLENQTRGKERCWENKWKDQESEKETLTESNHTLKEECDSKHLTIETLTAENNQKQQQVVQFTEEIEKQRTTFSFAEKNFEVNYQELKEEYTCLIEAKTQLEERTLKETLEFEAKISSLQSQIGELKESSSKRGAANTDRWEQAVIEKDTTELMEKLNVTLSEKESLATRLSKVTEKLMFTASKVTQLEKDLLKVRQENVKVIAQSENLGKELEKRKEMIRKQTRGQGKAKLQHAGQADEPVSSEDHHLKIQSMQEEMKALQSLLRAAESERDGVKPTFEIQNLSLAPSPAAVQSVGEGPVAGPSLPLKPTASGSNRRKRRQKSKQERKLGSAGTDCREEKQREGEEEAVLEEEGATSAAEQEMQPQMESQVVPCSRERAGKEDSTDGHQGDGGTTRVSRHGTGQHTEPDACQEAEEEQETTEHGECRLQMEAQRLSLSQIHAAQIELQQEDSEHRTHTLELKLQNLRDNGEDEPKIFKYHSMLQAVSEECSEIIQSFGKMFGEEVLESVATESQTPSSVERPETSESTSVVQEARELYRGLQQARERIEQEHHRLSRLQDQLRAEGNKMTGLQVAYDELKSSSEKQISDLRGQVSSSSPSTKKDLEERAGAASTSLTVQEVQRLKAEEQQKQLQLEESHRQELERLRAHYQQQAAESEERYATELFMLQQRLQEVSGTQTPHSAPDFSSERMEEHGDELKDLCEGELSEGGVELRWPVRSPGLTAQLQALRKALYHKYVQEVAALKEQHNRELERLREEKDKERKIEARGGNDFNGINGAGSSSESLGAAGLEDRQHWERVEEEVAKAIVQMSVEFAQKIELARINKRACQRSTSIQTQSATEEVEENEEQMTAGAPLTPGAWLEEVEKEKLERELEDRNAEIRKLKEALRKTESAAEQALKKKEDGQEEAEEEEDSGFPGVKQAGGGKLSSQDDGESTERIVLRKANEKLCQVLVDVLKTTAAAEETMGLHMQSLHEASSGGKQAAPPLSTTQRETWQRVNTEPGRPYAAESCQESGTATGDVSVWSGDAEAHEGLEVSQQMMESLLLGAGTQLENEECLMGISSRLQTALEKMLMAITDTTNELEHARLTQTELMRESFRHNQEMNELLQKQEELQERLAEEARAREQLALELHRAEGLIDGYTGERAASEEQLRQKEELQLSLEQELLVTASRLQELEQERLQMQEERELMSRQQDAMREESGPRELRLVEAAMVAAPEADLLEETEKLMKEKVEVQRQAEKENAELLKQVKLLEAELEEQNNRVIELENTQSSESGDLRQQVQALEKQLDKNRRFLDEQAVDREHERDFFQQEIQKLEQQLKNPQKLQAGAEQRNKEVEHLTSQLKEKADWCSELLLSSEQLNRDLGERNEEIDKLESRIRELEQALLASADSLEKVEQKKQHASITEAKQSTLEAQLQTEREALERKEKEICNLEEQLEQFREELENKSEEVQQLQMQLEIQRKELSSQQQYLETRESMLQVMEEKDREIALLNEQITKLQHMETASDNKEMDQRDELIKDQESQVQCLQGEQERLKRNNEEEIEQLNAVIDRLQQELANIEQKQAAEEDEDPKAESESATQGPSKEEYDEMKQRMDLATKEVNTLKSEHSKLFETYLRLKESAEALAETEKLDNLEGELEDALREKTAGFVVMQAQVHALQQSAASRVEELDLRIQELQVLVDEKDDELSRCRLLLEQTQSHADGLQQRVSNLEDGLREKLASVLDTQASLQQQSQASKENQEKQRHAEVKPDVEPHVYDFGDFGIPKMDFSGLSQARPAQKVFHLTQRLRELEVGLSGMQKDQELQKQLLSSSEEEVMEYERRLAVLMDLLSQMKTKTPQRTSPAGKASTAVEQLAAGSELLQELQEVRDEASATKEQLSSFKESCSRLQEELRDKTVTIERLQDQLQKVSSGSCEETKGSDLHQELMEAQNEAAATKEELNSSRESLEKLQELLQEREMTIAQLKGELFEVQADEERATMTELLQEVRDDAASTKEELSRYRQRNDNLQEEIQAREVSFSKLKEELQGLRTNVDTTKEELSRYRQHNERLQEELQVREVSISKLKQELQEARTALMKAAVSGAPSTSPSPSPSPSPQPASAASSSSTTQPKRKGGKQPAGRGSSAKEKTSLSRKNSAPSSQHPSNKSHSARLNSSSEQQHAAVTHSSTQTEPLQMSDLGPDIESATKEEMEEVIEDFQEKIGQMQELHAAEILDMEARHISESEGLRRDTQALEDECKVLKAVIDKLRSREAPTSRQDRPTTRIKDGYTSDSSSDYSQRTGFDFPNLQQEFRTTPEGARRETDDHLPDRIKTLLREVHQEGMQVLSLSELPLTEGDPDGQFSVPSWVKERDALMATVESLKGLITQMQTHRGTQTSGGADWRAELLDAVQQVFMRERSVLKSALYSQLDLLDTSDAIIHLNQLERRLAEQDSMHREAMGSLHTSERSSLISEIHQLRIQLEHLHQGQQGAQPVVSLGGERSLKEQREGGGADGSAEADRLLVEELKTELSQTKLELETTLKAQHKHLRELDTLRAEVSQKAVEVEALSDQLTEERKRSRDAQWAMEKEKCRTGRDEESQREELEDLQLALGEQKSCVAQLTLTLDQQRQASSRLSQQGEQETLRLQRRLQELQVQLETERAKALEISTALGRERELRAVVSSDGGPSSGQRVDESKRGLSQEGSLLERLQRELDDKHAKVVQLLSQVEAQKLEVVRKEEELHLGSQRSRRDQEALLEARAQLERLEVRMSETQEQLEGETERRKGLEEEKEKLEERLHQSGEQSGGREGSAPLQGDGQSQAASESTDRTKDWVFQQKSGNGQSATSTTAPHMGASPATHSSGPHHGPWRTADKIFGKLHLISSKIRVMANKTTGRLTAEVDSEELSWVQSNVDEVITMLQQSPGLPSIPESVSLLTGGSSSSSNSLTERLLRQNAELTGFVSRLTEEKNDLRNHTLRLEEELRRYRQAGLGPDESSSSRRGGSKSDSAGLILSQEREVWTREKLRLEKALILAQAQVARLRGEMRSDALREITGPESDNAALKRMYGKYLRSESFRKALIYQKKYLLLLLGGFQECEEATLSLLSRMGGRPALPGLDPSSQRRRGLMRFRSAVRVSIALSRMRFLVKRWHRATGMISTTSSSVNKNGTRQILGTEARDSPYLHPGSVEMYREQGSGGGSGGGGVSSGRGRSGRESPRSAVSSTQHRIHMAGDHGALTCSHLQSYDPDRALTDYISRLEALQRRLGSVTSGASSYAQLHFGLRR</sequence>
<dbReference type="Proteomes" id="UP001619887">
    <property type="component" value="Unassembled WGS sequence"/>
</dbReference>
<evidence type="ECO:0000313" key="10">
    <source>
        <dbReference type="Proteomes" id="UP001619887"/>
    </source>
</evidence>
<feature type="region of interest" description="Disordered" evidence="7">
    <location>
        <begin position="1487"/>
        <end position="1518"/>
    </location>
</feature>
<evidence type="ECO:0000256" key="5">
    <source>
        <dbReference type="ARBA" id="ARBA00023212"/>
    </source>
</evidence>
<evidence type="ECO:0000256" key="7">
    <source>
        <dbReference type="SAM" id="MobiDB-lite"/>
    </source>
</evidence>
<feature type="region of interest" description="Disordered" evidence="7">
    <location>
        <begin position="3159"/>
        <end position="3215"/>
    </location>
</feature>
<evidence type="ECO:0000256" key="4">
    <source>
        <dbReference type="ARBA" id="ARBA00023054"/>
    </source>
</evidence>
<feature type="compositionally biased region" description="Polar residues" evidence="7">
    <location>
        <begin position="100"/>
        <end position="123"/>
    </location>
</feature>
<reference evidence="9 10" key="2">
    <citation type="journal article" date="2024" name="G3 (Bethesda)">
        <title>The genome of the cryopelagic Antarctic bald notothen, Trematomus borchgrevinki.</title>
        <authorList>
            <person name="Rayamajhi N."/>
            <person name="Rivera-Colon A.G."/>
            <person name="Minhas B.F."/>
            <person name="Cheng C.C."/>
            <person name="Catchen J.M."/>
        </authorList>
    </citation>
    <scope>NUCLEOTIDE SEQUENCE [LARGE SCALE GENOMIC DNA]</scope>
    <source>
        <strain evidence="9">AGRC-2024</strain>
    </source>
</reference>
<dbReference type="InterPro" id="IPR019528">
    <property type="entry name" value="PACT_domain"/>
</dbReference>
<evidence type="ECO:0000256" key="6">
    <source>
        <dbReference type="SAM" id="Coils"/>
    </source>
</evidence>
<dbReference type="PANTHER" id="PTHR44981">
    <property type="entry name" value="PERICENTRIN-LIKE PROTEIN, ISOFORM F"/>
    <property type="match status" value="1"/>
</dbReference>
<feature type="region of interest" description="Disordered" evidence="7">
    <location>
        <begin position="2988"/>
        <end position="3103"/>
    </location>
</feature>
<feature type="compositionally biased region" description="Low complexity" evidence="7">
    <location>
        <begin position="3889"/>
        <end position="3898"/>
    </location>
</feature>
<feature type="region of interest" description="Disordered" evidence="7">
    <location>
        <begin position="1188"/>
        <end position="1326"/>
    </location>
</feature>
<feature type="region of interest" description="Disordered" evidence="7">
    <location>
        <begin position="1123"/>
        <end position="1149"/>
    </location>
</feature>
<evidence type="ECO:0000256" key="2">
    <source>
        <dbReference type="ARBA" id="ARBA00022490"/>
    </source>
</evidence>
<evidence type="ECO:0000313" key="9">
    <source>
        <dbReference type="EMBL" id="KAL3043725.1"/>
    </source>
</evidence>
<dbReference type="GO" id="GO:0005737">
    <property type="term" value="C:cytoplasm"/>
    <property type="evidence" value="ECO:0007669"/>
    <property type="project" value="UniProtKB-ARBA"/>
</dbReference>
<feature type="compositionally biased region" description="Low complexity" evidence="7">
    <location>
        <begin position="2637"/>
        <end position="2647"/>
    </location>
</feature>
<feature type="compositionally biased region" description="Acidic residues" evidence="7">
    <location>
        <begin position="1810"/>
        <end position="1820"/>
    </location>
</feature>
<reference evidence="9 10" key="1">
    <citation type="journal article" date="2022" name="G3 (Bethesda)">
        <title>Evaluating Illumina-, Nanopore-, and PacBio-based genome assembly strategies with the bald notothen, Trematomus borchgrevinki.</title>
        <authorList>
            <person name="Rayamajhi N."/>
            <person name="Cheng C.C."/>
            <person name="Catchen J.M."/>
        </authorList>
    </citation>
    <scope>NUCLEOTIDE SEQUENCE [LARGE SCALE GENOMIC DNA]</scope>
    <source>
        <strain evidence="9">AGRC-2024</strain>
    </source>
</reference>
<feature type="region of interest" description="Disordered" evidence="7">
    <location>
        <begin position="1734"/>
        <end position="1758"/>
    </location>
</feature>
<feature type="compositionally biased region" description="Acidic residues" evidence="7">
    <location>
        <begin position="1313"/>
        <end position="1322"/>
    </location>
</feature>
<feature type="region of interest" description="Disordered" evidence="7">
    <location>
        <begin position="2637"/>
        <end position="2659"/>
    </location>
</feature>
<feature type="compositionally biased region" description="Basic and acidic residues" evidence="7">
    <location>
        <begin position="1793"/>
        <end position="1809"/>
    </location>
</feature>
<feature type="compositionally biased region" description="Pro residues" evidence="7">
    <location>
        <begin position="2998"/>
        <end position="3008"/>
    </location>
</feature>
<evidence type="ECO:0000256" key="3">
    <source>
        <dbReference type="ARBA" id="ARBA00022553"/>
    </source>
</evidence>
<feature type="region of interest" description="Disordered" evidence="7">
    <location>
        <begin position="2471"/>
        <end position="2500"/>
    </location>
</feature>
<feature type="region of interest" description="Disordered" evidence="7">
    <location>
        <begin position="1659"/>
        <end position="1694"/>
    </location>
</feature>
<feature type="coiled-coil region" evidence="6">
    <location>
        <begin position="162"/>
        <end position="232"/>
    </location>
</feature>
<comment type="subcellular location">
    <subcellularLocation>
        <location evidence="1">Cytoplasm</location>
        <location evidence="1">Cytoskeleton</location>
        <location evidence="1">Microtubule organizing center</location>
        <location evidence="1">Centrosome</location>
    </subcellularLocation>
</comment>
<feature type="region of interest" description="Disordered" evidence="7">
    <location>
        <begin position="3568"/>
        <end position="3592"/>
    </location>
</feature>
<feature type="compositionally biased region" description="Basic and acidic residues" evidence="7">
    <location>
        <begin position="2649"/>
        <end position="2659"/>
    </location>
</feature>
<feature type="coiled-coil region" evidence="6">
    <location>
        <begin position="856"/>
        <end position="883"/>
    </location>
</feature>
<dbReference type="Pfam" id="PF10495">
    <property type="entry name" value="PACT_coil_coil"/>
    <property type="match status" value="1"/>
</dbReference>
<accession>A0ABD2FQD2</accession>
<feature type="compositionally biased region" description="Basic and acidic residues" evidence="7">
    <location>
        <begin position="3159"/>
        <end position="3179"/>
    </location>
</feature>
<feature type="coiled-coil region" evidence="6">
    <location>
        <begin position="3526"/>
        <end position="3553"/>
    </location>
</feature>
<feature type="region of interest" description="Disordered" evidence="7">
    <location>
        <begin position="1413"/>
        <end position="1434"/>
    </location>
</feature>
<feature type="compositionally biased region" description="Polar residues" evidence="7">
    <location>
        <begin position="4049"/>
        <end position="4062"/>
    </location>
</feature>
<dbReference type="PANTHER" id="PTHR44981:SF1">
    <property type="entry name" value="A-KINASE ANCHOR PROTEIN 9"/>
    <property type="match status" value="1"/>
</dbReference>
<dbReference type="InterPro" id="IPR028745">
    <property type="entry name" value="AKAP9/Pericentrin"/>
</dbReference>
<keyword evidence="10" id="KW-1185">Reference proteome</keyword>
<keyword evidence="2" id="KW-0963">Cytoplasm</keyword>
<proteinExistence type="predicted"/>
<feature type="compositionally biased region" description="Low complexity" evidence="7">
    <location>
        <begin position="1683"/>
        <end position="1694"/>
    </location>
</feature>
<feature type="compositionally biased region" description="Acidic residues" evidence="7">
    <location>
        <begin position="1247"/>
        <end position="1257"/>
    </location>
</feature>
<feature type="compositionally biased region" description="Gly residues" evidence="7">
    <location>
        <begin position="4085"/>
        <end position="4097"/>
    </location>
</feature>
<evidence type="ECO:0000256" key="1">
    <source>
        <dbReference type="ARBA" id="ARBA00004300"/>
    </source>
</evidence>
<feature type="compositionally biased region" description="Polar residues" evidence="7">
    <location>
        <begin position="1734"/>
        <end position="1745"/>
    </location>
</feature>
<feature type="compositionally biased region" description="Basic and acidic residues" evidence="7">
    <location>
        <begin position="1226"/>
        <end position="1246"/>
    </location>
</feature>
<feature type="coiled-coil region" evidence="6">
    <location>
        <begin position="947"/>
        <end position="1006"/>
    </location>
</feature>
<feature type="compositionally biased region" description="Low complexity" evidence="7">
    <location>
        <begin position="3009"/>
        <end position="3020"/>
    </location>
</feature>
<gene>
    <name evidence="9" type="ORF">OYC64_003565</name>
</gene>
<keyword evidence="4 6" id="KW-0175">Coiled coil</keyword>
<keyword evidence="5" id="KW-0206">Cytoskeleton</keyword>
<feature type="compositionally biased region" description="Basic and acidic residues" evidence="7">
    <location>
        <begin position="1278"/>
        <end position="1292"/>
    </location>
</feature>
<feature type="coiled-coil region" evidence="6">
    <location>
        <begin position="2003"/>
        <end position="2177"/>
    </location>
</feature>
<dbReference type="EMBL" id="JBIYXZ010002088">
    <property type="protein sequence ID" value="KAL3043725.1"/>
    <property type="molecule type" value="Genomic_DNA"/>
</dbReference>
<evidence type="ECO:0000259" key="8">
    <source>
        <dbReference type="Pfam" id="PF10495"/>
    </source>
</evidence>
<feature type="coiled-coil region" evidence="6">
    <location>
        <begin position="1521"/>
        <end position="1563"/>
    </location>
</feature>
<organism evidence="9 10">
    <name type="scientific">Pagothenia borchgrevinki</name>
    <name type="common">Bald rockcod</name>
    <name type="synonym">Trematomus borchgrevinki</name>
    <dbReference type="NCBI Taxonomy" id="8213"/>
    <lineage>
        <taxon>Eukaryota</taxon>
        <taxon>Metazoa</taxon>
        <taxon>Chordata</taxon>
        <taxon>Craniata</taxon>
        <taxon>Vertebrata</taxon>
        <taxon>Euteleostomi</taxon>
        <taxon>Actinopterygii</taxon>
        <taxon>Neopterygii</taxon>
        <taxon>Teleostei</taxon>
        <taxon>Neoteleostei</taxon>
        <taxon>Acanthomorphata</taxon>
        <taxon>Eupercaria</taxon>
        <taxon>Perciformes</taxon>
        <taxon>Notothenioidei</taxon>
        <taxon>Nototheniidae</taxon>
        <taxon>Pagothenia</taxon>
    </lineage>
</organism>
<feature type="region of interest" description="Disordered" evidence="7">
    <location>
        <begin position="1793"/>
        <end position="1842"/>
    </location>
</feature>
<feature type="region of interest" description="Disordered" evidence="7">
    <location>
        <begin position="3464"/>
        <end position="3490"/>
    </location>
</feature>
<feature type="compositionally biased region" description="Polar residues" evidence="7">
    <location>
        <begin position="3726"/>
        <end position="3740"/>
    </location>
</feature>
<dbReference type="GO" id="GO:0005813">
    <property type="term" value="C:centrosome"/>
    <property type="evidence" value="ECO:0007669"/>
    <property type="project" value="UniProtKB-SubCell"/>
</dbReference>
<feature type="coiled-coil region" evidence="6">
    <location>
        <begin position="1434"/>
        <end position="1468"/>
    </location>
</feature>
<feature type="coiled-coil region" evidence="6">
    <location>
        <begin position="702"/>
        <end position="783"/>
    </location>
</feature>
<feature type="compositionally biased region" description="Basic and acidic residues" evidence="7">
    <location>
        <begin position="1659"/>
        <end position="1673"/>
    </location>
</feature>
<feature type="domain" description="Pericentrin/AKAP-450 centrosomal targeting" evidence="8">
    <location>
        <begin position="3959"/>
        <end position="4040"/>
    </location>
</feature>
<feature type="region of interest" description="Disordered" evidence="7">
    <location>
        <begin position="1"/>
        <end position="123"/>
    </location>
</feature>
<keyword evidence="3" id="KW-0597">Phosphoprotein</keyword>
<feature type="compositionally biased region" description="Polar residues" evidence="7">
    <location>
        <begin position="3043"/>
        <end position="3084"/>
    </location>
</feature>
<feature type="compositionally biased region" description="Basic and acidic residues" evidence="7">
    <location>
        <begin position="1"/>
        <end position="31"/>
    </location>
</feature>
<comment type="caution">
    <text evidence="9">The sequence shown here is derived from an EMBL/GenBank/DDBJ whole genome shotgun (WGS) entry which is preliminary data.</text>
</comment>
<feature type="region of interest" description="Disordered" evidence="7">
    <location>
        <begin position="3875"/>
        <end position="3898"/>
    </location>
</feature>
<feature type="region of interest" description="Disordered" evidence="7">
    <location>
        <begin position="3660"/>
        <end position="3761"/>
    </location>
</feature>